<dbReference type="Proteomes" id="UP001500459">
    <property type="component" value="Unassembled WGS sequence"/>
</dbReference>
<organism evidence="1 2">
    <name type="scientific">Aquimarina addita</name>
    <dbReference type="NCBI Taxonomy" id="870485"/>
    <lineage>
        <taxon>Bacteria</taxon>
        <taxon>Pseudomonadati</taxon>
        <taxon>Bacteroidota</taxon>
        <taxon>Flavobacteriia</taxon>
        <taxon>Flavobacteriales</taxon>
        <taxon>Flavobacteriaceae</taxon>
        <taxon>Aquimarina</taxon>
    </lineage>
</organism>
<sequence length="324" mass="37217">MSFFWSRKVLIIILIEFIFFSCSNKTRDKFPEKIITTKTANHIGIKGTKIFAEIPPNFYYIKNLSKYQSDNGIQIQFIESNAFDFNKAKLKITHQVLKSNGTELEILENVKFNNFEGIFGEGYTPKKKERKILFLFGDDDFAVAAIGVYPEKSRTNRNEVLKIFKTLFYEKESDLKQFELSNFEFDQSITNFKYAFTTSNMFVFNEEGKADIDDPFANSIMFLTLPKMKVDEGFSFLKNLLANAENTGYKLNSPELAEFKIGKYSAIILESEQQLNNKNGIIYAVVLIGESSSVAFIGNSFTNNNELLEKYKKTVESIKLTSKD</sequence>
<evidence type="ECO:0000313" key="1">
    <source>
        <dbReference type="EMBL" id="GAA3516816.1"/>
    </source>
</evidence>
<comment type="caution">
    <text evidence="1">The sequence shown here is derived from an EMBL/GenBank/DDBJ whole genome shotgun (WGS) entry which is preliminary data.</text>
</comment>
<evidence type="ECO:0000313" key="2">
    <source>
        <dbReference type="Proteomes" id="UP001500459"/>
    </source>
</evidence>
<dbReference type="EMBL" id="BAABCW010000017">
    <property type="protein sequence ID" value="GAA3516816.1"/>
    <property type="molecule type" value="Genomic_DNA"/>
</dbReference>
<protein>
    <recommendedName>
        <fullName evidence="3">DUF4837 family protein</fullName>
    </recommendedName>
</protein>
<dbReference type="RefSeq" id="WP_344929415.1">
    <property type="nucleotide sequence ID" value="NZ_BAABCW010000017.1"/>
</dbReference>
<accession>A0ABP6UQB8</accession>
<name>A0ABP6UQB8_9FLAO</name>
<gene>
    <name evidence="1" type="ORF">GCM10022393_33620</name>
</gene>
<reference evidence="2" key="1">
    <citation type="journal article" date="2019" name="Int. J. Syst. Evol. Microbiol.">
        <title>The Global Catalogue of Microorganisms (GCM) 10K type strain sequencing project: providing services to taxonomists for standard genome sequencing and annotation.</title>
        <authorList>
            <consortium name="The Broad Institute Genomics Platform"/>
            <consortium name="The Broad Institute Genome Sequencing Center for Infectious Disease"/>
            <person name="Wu L."/>
            <person name="Ma J."/>
        </authorList>
    </citation>
    <scope>NUCLEOTIDE SEQUENCE [LARGE SCALE GENOMIC DNA]</scope>
    <source>
        <strain evidence="2">JCM 17106</strain>
    </source>
</reference>
<proteinExistence type="predicted"/>
<keyword evidence="2" id="KW-1185">Reference proteome</keyword>
<evidence type="ECO:0008006" key="3">
    <source>
        <dbReference type="Google" id="ProtNLM"/>
    </source>
</evidence>